<dbReference type="RefSeq" id="WP_168992918.1">
    <property type="nucleotide sequence ID" value="NZ_JABBMI010000055.1"/>
</dbReference>
<proteinExistence type="predicted"/>
<comment type="caution">
    <text evidence="1">The sequence shown here is derived from an EMBL/GenBank/DDBJ whole genome shotgun (WGS) entry which is preliminary data.</text>
</comment>
<organism evidence="1 2">
    <name type="scientific">Staphylococcus capitis</name>
    <dbReference type="NCBI Taxonomy" id="29388"/>
    <lineage>
        <taxon>Bacteria</taxon>
        <taxon>Bacillati</taxon>
        <taxon>Bacillota</taxon>
        <taxon>Bacilli</taxon>
        <taxon>Bacillales</taxon>
        <taxon>Staphylococcaceae</taxon>
        <taxon>Staphylococcus</taxon>
    </lineage>
</organism>
<dbReference type="EMBL" id="JABBMI010000055">
    <property type="protein sequence ID" value="NMK53956.1"/>
    <property type="molecule type" value="Genomic_DNA"/>
</dbReference>
<dbReference type="Proteomes" id="UP000538955">
    <property type="component" value="Unassembled WGS sequence"/>
</dbReference>
<evidence type="ECO:0008006" key="3">
    <source>
        <dbReference type="Google" id="ProtNLM"/>
    </source>
</evidence>
<keyword evidence="2" id="KW-1185">Reference proteome</keyword>
<evidence type="ECO:0000313" key="1">
    <source>
        <dbReference type="EMBL" id="NMK53956.1"/>
    </source>
</evidence>
<name>A0ABX1SNS0_STACP</name>
<reference evidence="1 2" key="1">
    <citation type="submission" date="2020-04" db="EMBL/GenBank/DDBJ databases">
        <title>The Epidemiology and Molecular Characteristics of Linezolid-Resistant Staphylococcus capitis in Huashan Hospital, Shanghai.</title>
        <authorList>
            <person name="Ding L."/>
            <person name="Li P."/>
            <person name="Yang Y."/>
            <person name="Lin D."/>
            <person name="Xu X."/>
        </authorList>
    </citation>
    <scope>NUCLEOTIDE SEQUENCE [LARGE SCALE GENOMIC DNA]</scope>
    <source>
        <strain evidence="1 2">17-84</strain>
    </source>
</reference>
<gene>
    <name evidence="1" type="ORF">HHM24_04215</name>
</gene>
<evidence type="ECO:0000313" key="2">
    <source>
        <dbReference type="Proteomes" id="UP000538955"/>
    </source>
</evidence>
<sequence length="165" mass="19660">MFNKNKGKIDEWLFELQESIGNYDYNRKDADGVYRYREIPYSIMIPSYNAYEGGANDNEAFIIIDEILYLEKKKAKYHLRLEYPIEQEKIDKIDTINISMSKPIMESLNKKRRDGYKLDIYTDQYGFQMLIGIRANDIILNIEKEFISVDIKESFIAKLQEESRR</sequence>
<protein>
    <recommendedName>
        <fullName evidence="3">Phage protein</fullName>
    </recommendedName>
</protein>
<accession>A0ABX1SNS0</accession>